<evidence type="ECO:0000256" key="10">
    <source>
        <dbReference type="ARBA" id="ARBA00029606"/>
    </source>
</evidence>
<dbReference type="EMBL" id="FN653024">
    <property type="protein sequence ID" value="CBY23793.1"/>
    <property type="molecule type" value="Genomic_DNA"/>
</dbReference>
<protein>
    <recommendedName>
        <fullName evidence="3">snRNA-activating protein complex subunit 3</fullName>
    </recommendedName>
    <alternativeName>
        <fullName evidence="10">Small nuclear RNA-activating complex polypeptide 3</fullName>
    </alternativeName>
</protein>
<keyword evidence="5" id="KW-0238">DNA-binding</keyword>
<reference evidence="11" key="1">
    <citation type="journal article" date="2010" name="Science">
        <title>Plasticity of animal genome architecture unmasked by rapid evolution of a pelagic tunicate.</title>
        <authorList>
            <person name="Denoeud F."/>
            <person name="Henriet S."/>
            <person name="Mungpakdee S."/>
            <person name="Aury J.M."/>
            <person name="Da Silva C."/>
            <person name="Brinkmann H."/>
            <person name="Mikhaleva J."/>
            <person name="Olsen L.C."/>
            <person name="Jubin C."/>
            <person name="Canestro C."/>
            <person name="Bouquet J.M."/>
            <person name="Danks G."/>
            <person name="Poulain J."/>
            <person name="Campsteijn C."/>
            <person name="Adamski M."/>
            <person name="Cross I."/>
            <person name="Yadetie F."/>
            <person name="Muffato M."/>
            <person name="Louis A."/>
            <person name="Butcher S."/>
            <person name="Tsagkogeorga G."/>
            <person name="Konrad A."/>
            <person name="Singh S."/>
            <person name="Jensen M.F."/>
            <person name="Cong E.H."/>
            <person name="Eikeseth-Otteraa H."/>
            <person name="Noel B."/>
            <person name="Anthouard V."/>
            <person name="Porcel B.M."/>
            <person name="Kachouri-Lafond R."/>
            <person name="Nishino A."/>
            <person name="Ugolini M."/>
            <person name="Chourrout P."/>
            <person name="Nishida H."/>
            <person name="Aasland R."/>
            <person name="Huzurbazar S."/>
            <person name="Westhof E."/>
            <person name="Delsuc F."/>
            <person name="Lehrach H."/>
            <person name="Reinhardt R."/>
            <person name="Weissenbach J."/>
            <person name="Roy S.W."/>
            <person name="Artiguenave F."/>
            <person name="Postlethwait J.H."/>
            <person name="Manak J.R."/>
            <person name="Thompson E.M."/>
            <person name="Jaillon O."/>
            <person name="Du Pasquier L."/>
            <person name="Boudinot P."/>
            <person name="Liberles D.A."/>
            <person name="Volff J.N."/>
            <person name="Philippe H."/>
            <person name="Lenhard B."/>
            <person name="Roest Crollius H."/>
            <person name="Wincker P."/>
            <person name="Chourrout D."/>
        </authorList>
    </citation>
    <scope>NUCLEOTIDE SEQUENCE [LARGE SCALE GENOMIC DNA]</scope>
</reference>
<comment type="function">
    <text evidence="8">Part of the SNAPc complex required for the transcription of both RNA polymerase II and III small-nuclear RNA genes. Binds to the proximal sequence element (PSE), a non-TATA-box basal promoter element common to these 2 types of genes. Recruits TBP and BRF2 to the U6 snRNA TATA box.</text>
</comment>
<evidence type="ECO:0000256" key="2">
    <source>
        <dbReference type="ARBA" id="ARBA00010410"/>
    </source>
</evidence>
<evidence type="ECO:0000256" key="8">
    <source>
        <dbReference type="ARBA" id="ARBA00025193"/>
    </source>
</evidence>
<evidence type="ECO:0000313" key="11">
    <source>
        <dbReference type="EMBL" id="CBY23793.1"/>
    </source>
</evidence>
<dbReference type="InParanoid" id="E4X405"/>
<dbReference type="InterPro" id="IPR022042">
    <property type="entry name" value="snRNA-activating_su3"/>
</dbReference>
<evidence type="ECO:0000313" key="12">
    <source>
        <dbReference type="Proteomes" id="UP000001307"/>
    </source>
</evidence>
<comment type="similarity">
    <text evidence="2">Belongs to the SNAPC3/SRD2 family.</text>
</comment>
<evidence type="ECO:0000256" key="1">
    <source>
        <dbReference type="ARBA" id="ARBA00004123"/>
    </source>
</evidence>
<comment type="subunit">
    <text evidence="9">Part of the SNAPc complex composed of 5 subunits: SNAPC1, SNAPC2, SNAPC3, SNAPC4 and SNAPC5. SNAPC3 interacts with SNAPC1.</text>
</comment>
<evidence type="ECO:0000256" key="4">
    <source>
        <dbReference type="ARBA" id="ARBA00023015"/>
    </source>
</evidence>
<dbReference type="FunCoup" id="E4X405">
    <property type="interactions" value="50"/>
</dbReference>
<dbReference type="GO" id="GO:0003681">
    <property type="term" value="F:bent DNA binding"/>
    <property type="evidence" value="ECO:0007669"/>
    <property type="project" value="TreeGrafter"/>
</dbReference>
<dbReference type="GO" id="GO:0005634">
    <property type="term" value="C:nucleus"/>
    <property type="evidence" value="ECO:0007669"/>
    <property type="project" value="UniProtKB-SubCell"/>
</dbReference>
<dbReference type="PANTHER" id="PTHR13421:SF16">
    <property type="entry name" value="SNRNA-ACTIVATING PROTEIN COMPLEX SUBUNIT 3"/>
    <property type="match status" value="1"/>
</dbReference>
<evidence type="ECO:0000256" key="9">
    <source>
        <dbReference type="ARBA" id="ARBA00025958"/>
    </source>
</evidence>
<accession>E4X405</accession>
<keyword evidence="4" id="KW-0805">Transcription regulation</keyword>
<organism evidence="11">
    <name type="scientific">Oikopleura dioica</name>
    <name type="common">Tunicate</name>
    <dbReference type="NCBI Taxonomy" id="34765"/>
    <lineage>
        <taxon>Eukaryota</taxon>
        <taxon>Metazoa</taxon>
        <taxon>Chordata</taxon>
        <taxon>Tunicata</taxon>
        <taxon>Appendicularia</taxon>
        <taxon>Copelata</taxon>
        <taxon>Oikopleuridae</taxon>
        <taxon>Oikopleura</taxon>
    </lineage>
</organism>
<evidence type="ECO:0000256" key="7">
    <source>
        <dbReference type="ARBA" id="ARBA00023242"/>
    </source>
</evidence>
<proteinExistence type="inferred from homology"/>
<dbReference type="Pfam" id="PF12251">
    <property type="entry name" value="SNAPC3"/>
    <property type="match status" value="1"/>
</dbReference>
<evidence type="ECO:0000256" key="6">
    <source>
        <dbReference type="ARBA" id="ARBA00023163"/>
    </source>
</evidence>
<gene>
    <name evidence="11" type="ORF">GSOID_T00001117001</name>
</gene>
<dbReference type="GO" id="GO:0000978">
    <property type="term" value="F:RNA polymerase II cis-regulatory region sequence-specific DNA binding"/>
    <property type="evidence" value="ECO:0007669"/>
    <property type="project" value="TreeGrafter"/>
</dbReference>
<dbReference type="GO" id="GO:0042795">
    <property type="term" value="P:snRNA transcription by RNA polymerase II"/>
    <property type="evidence" value="ECO:0007669"/>
    <property type="project" value="TreeGrafter"/>
</dbReference>
<dbReference type="Proteomes" id="UP000001307">
    <property type="component" value="Unassembled WGS sequence"/>
</dbReference>
<sequence length="456" mass="53383">MPRKKAPQATVDQLLDRQPESRATAPVCDYLLHAANSDTTSKSIISVKNFRQGLSQMIPLNHLFPIDDLTKPENQMLLRERVAANLTQMDYQGIEMLLDETDPRYLKPPNEELNKPKAARADWNRIDPENTCLVSQRLLKSYQIKRQLLRNDQHERETNYRNSLKTEYLGYRRFSPLALRIEHETLEKNMKAIAEKKLTIDNRELDNDSVVLTVAIFLPKSKGNQTRQACEFKVHHKTRLVDLIDRLICPNDQISMVKGEEFAMNPERDPRPLACEKFPDKFIFIHDTFYYDNRNDYSLDVASRIKEFLDHRIVSIPKPTKLVPMLADPENGFPEDVLIDHLEFNMGLPYLYQHVHDCEHLVVFLDMKAISMSDPQTLAEYPIMMNKPTPRRVLCRVCEMHSAVWETRKDEEADYDPCYWCQKCFRSFHYTKDMEMAHSFLARPFTDPAILYGNMQ</sequence>
<keyword evidence="7" id="KW-0539">Nucleus</keyword>
<name>E4X405_OIKDI</name>
<comment type="subcellular location">
    <subcellularLocation>
        <location evidence="1">Nucleus</location>
    </subcellularLocation>
</comment>
<evidence type="ECO:0000256" key="5">
    <source>
        <dbReference type="ARBA" id="ARBA00023125"/>
    </source>
</evidence>
<dbReference type="OrthoDB" id="46583at2759"/>
<evidence type="ECO:0000256" key="3">
    <source>
        <dbReference type="ARBA" id="ARBA00013634"/>
    </source>
</evidence>
<keyword evidence="12" id="KW-1185">Reference proteome</keyword>
<dbReference type="GO" id="GO:0042796">
    <property type="term" value="P:snRNA transcription by RNA polymerase III"/>
    <property type="evidence" value="ECO:0007669"/>
    <property type="project" value="TreeGrafter"/>
</dbReference>
<dbReference type="GO" id="GO:0019185">
    <property type="term" value="C:snRNA-activating protein complex"/>
    <property type="evidence" value="ECO:0007669"/>
    <property type="project" value="TreeGrafter"/>
</dbReference>
<keyword evidence="6" id="KW-0804">Transcription</keyword>
<dbReference type="GO" id="GO:0001006">
    <property type="term" value="F:RNA polymerase III type 3 promoter sequence-specific DNA binding"/>
    <property type="evidence" value="ECO:0007669"/>
    <property type="project" value="TreeGrafter"/>
</dbReference>
<dbReference type="GO" id="GO:0001046">
    <property type="term" value="F:core promoter sequence-specific DNA binding"/>
    <property type="evidence" value="ECO:0007669"/>
    <property type="project" value="TreeGrafter"/>
</dbReference>
<dbReference type="PANTHER" id="PTHR13421">
    <property type="entry name" value="SNRNA-ACTIVATING PROTEIN COMPLEX SUBUNIT 3"/>
    <property type="match status" value="1"/>
</dbReference>
<dbReference type="AlphaFoldDB" id="E4X405"/>